<dbReference type="Gene3D" id="1.10.606.10">
    <property type="entry name" value="Vanadium-containing Chloroperoxidase, domain 2"/>
    <property type="match status" value="1"/>
</dbReference>
<dbReference type="InterPro" id="IPR049283">
    <property type="entry name" value="DUF6851"/>
</dbReference>
<dbReference type="EMBL" id="JAQOSQ010000048">
    <property type="protein sequence ID" value="MDJ1185763.1"/>
    <property type="molecule type" value="Genomic_DNA"/>
</dbReference>
<dbReference type="PANTHER" id="PTHR34599">
    <property type="entry name" value="PEROXIDASE-RELATED"/>
    <property type="match status" value="1"/>
</dbReference>
<keyword evidence="4" id="KW-0843">Virulence</keyword>
<accession>A0ABT7C2S5</accession>
<organism evidence="8 9">
    <name type="scientific">Roseofilum casamattae BLCC-M143</name>
    <dbReference type="NCBI Taxonomy" id="3022442"/>
    <lineage>
        <taxon>Bacteria</taxon>
        <taxon>Bacillati</taxon>
        <taxon>Cyanobacteriota</taxon>
        <taxon>Cyanophyceae</taxon>
        <taxon>Desertifilales</taxon>
        <taxon>Desertifilaceae</taxon>
        <taxon>Roseofilum</taxon>
        <taxon>Roseofilum casamattae</taxon>
    </lineage>
</organism>
<evidence type="ECO:0000256" key="2">
    <source>
        <dbReference type="ARBA" id="ARBA00022656"/>
    </source>
</evidence>
<reference evidence="8 9" key="1">
    <citation type="submission" date="2023-01" db="EMBL/GenBank/DDBJ databases">
        <title>Novel diversity within Roseofilum (Cyanobacteria; Desertifilaceae) from marine benthic mats with descriptions of four novel species.</title>
        <authorList>
            <person name="Wang Y."/>
            <person name="Berthold D.E."/>
            <person name="Hu J."/>
            <person name="Lefler F.W."/>
            <person name="Laughinghouse H.D. IV."/>
        </authorList>
    </citation>
    <scope>NUCLEOTIDE SEQUENCE [LARGE SCALE GENOMIC DNA]</scope>
    <source>
        <strain evidence="8 9">BLCC-M143</strain>
    </source>
</reference>
<dbReference type="PROSITE" id="PS00330">
    <property type="entry name" value="HEMOLYSIN_CALCIUM"/>
    <property type="match status" value="1"/>
</dbReference>
<dbReference type="Pfam" id="PF21167">
    <property type="entry name" value="DUF6851"/>
    <property type="match status" value="1"/>
</dbReference>
<protein>
    <submittedName>
        <fullName evidence="8">Calcium-binding protein</fullName>
    </submittedName>
</protein>
<evidence type="ECO:0000256" key="1">
    <source>
        <dbReference type="ARBA" id="ARBA00004370"/>
    </source>
</evidence>
<dbReference type="RefSeq" id="WP_283760402.1">
    <property type="nucleotide sequence ID" value="NZ_JAQOSQ010000048.1"/>
</dbReference>
<feature type="domain" description="Vanadium-dependent haloperoxidase NapH1-like second helical-bundle" evidence="7">
    <location>
        <begin position="322"/>
        <end position="494"/>
    </location>
</feature>
<dbReference type="InterPro" id="IPR052559">
    <property type="entry name" value="V-haloperoxidase"/>
</dbReference>
<dbReference type="InterPro" id="IPR018511">
    <property type="entry name" value="Hemolysin-typ_Ca-bd_CS"/>
</dbReference>
<dbReference type="InterPro" id="IPR003995">
    <property type="entry name" value="RTX_toxin_determinant-A"/>
</dbReference>
<dbReference type="SUPFAM" id="SSF48317">
    <property type="entry name" value="Acid phosphatase/Vanadium-dependent haloperoxidase"/>
    <property type="match status" value="1"/>
</dbReference>
<keyword evidence="9" id="KW-1185">Reference proteome</keyword>
<dbReference type="Gene3D" id="1.20.144.10">
    <property type="entry name" value="Phosphatidic acid phosphatase type 2/haloperoxidase"/>
    <property type="match status" value="1"/>
</dbReference>
<evidence type="ECO:0000256" key="4">
    <source>
        <dbReference type="ARBA" id="ARBA00023026"/>
    </source>
</evidence>
<dbReference type="SUPFAM" id="SSF51120">
    <property type="entry name" value="beta-Roll"/>
    <property type="match status" value="1"/>
</dbReference>
<dbReference type="Proteomes" id="UP001232992">
    <property type="component" value="Unassembled WGS sequence"/>
</dbReference>
<dbReference type="PRINTS" id="PR01488">
    <property type="entry name" value="RTXTOXINA"/>
</dbReference>
<keyword evidence="2" id="KW-0800">Toxin</keyword>
<dbReference type="PANTHER" id="PTHR34599:SF2">
    <property type="entry name" value="TRAF-TYPE DOMAIN-CONTAINING PROTEIN"/>
    <property type="match status" value="1"/>
</dbReference>
<sequence length="651" mass="69134">MNGNFEISDNAAATISVQWDKLAQQAVINTSPGPTVASRTYAMVHTAIYDAWSAYDPLAVGTQLGDTLQRPQSENTILNKTQATSYAAYRVLSALFPTQVGLFNDLMAELGLDPNNTTTDTTTPAGIGNVSADALLAFRVNDGSNQLGNDPNGNGTPFSDITGYQPINPPGDSVNIERWTPERVPIDAVPGEELRIQTFLTPQWGNVTPFSSLSIDAIRPPLPEPFLLVDGQVNLDAGTITLSDGSVVQISPDIVGTIINPEFIAQAEQVVNFSANLNDERKLVAEFWEDGGGTSFPPGTWMTFGQFVSQRDNHTLDEDVKLFLNLGNAVFDAGIATWEAKVFYDYTRPVRAIRELGERGLIGEFNPQLGGFAIDAWGGPGQGTQTILATDFITYQNTESDPSPPFAEYVSGHSTFSSAGAAILRLFTGSDNFGGSVTFQPGEAAFEPGVTPQAPVTLEWATFREASDEAGISRLYGGIHFQDGDLNGRILGGQVAESVWLQSQSLLAPNTIIGTNGGDTLIGAAANDRIFGNLSNDTITGNDGNDLLFGGQGNDTVNGGAGTDLIHGHLGNDILIGGVGSDRFDFRPNDGSNIITDFEDGIDVIGLSNGLSFAQLTISQIGNDTQISAGQLLITLQGIQASAIDINDFRI</sequence>
<dbReference type="InterPro" id="IPR001343">
    <property type="entry name" value="Hemolysn_Ca-bd"/>
</dbReference>
<evidence type="ECO:0000313" key="9">
    <source>
        <dbReference type="Proteomes" id="UP001232992"/>
    </source>
</evidence>
<dbReference type="CDD" id="cd03398">
    <property type="entry name" value="PAP2_haloperoxidase"/>
    <property type="match status" value="1"/>
</dbReference>
<feature type="domain" description="DUF6851" evidence="6">
    <location>
        <begin position="43"/>
        <end position="181"/>
    </location>
</feature>
<evidence type="ECO:0000256" key="3">
    <source>
        <dbReference type="ARBA" id="ARBA00022737"/>
    </source>
</evidence>
<dbReference type="PRINTS" id="PR00313">
    <property type="entry name" value="CABNDNGRPT"/>
</dbReference>
<evidence type="ECO:0000256" key="5">
    <source>
        <dbReference type="ARBA" id="ARBA00023136"/>
    </source>
</evidence>
<name>A0ABT7C2S5_9CYAN</name>
<gene>
    <name evidence="8" type="ORF">PMH09_21500</name>
</gene>
<comment type="caution">
    <text evidence="8">The sequence shown here is derived from an EMBL/GenBank/DDBJ whole genome shotgun (WGS) entry which is preliminary data.</text>
</comment>
<proteinExistence type="predicted"/>
<dbReference type="InterPro" id="IPR011049">
    <property type="entry name" value="Serralysin-like_metalloprot_C"/>
</dbReference>
<dbReference type="InterPro" id="IPR016119">
    <property type="entry name" value="Br/Cl_peroxidase_C"/>
</dbReference>
<dbReference type="InterPro" id="IPR055161">
    <property type="entry name" value="NapH1-like_2nd"/>
</dbReference>
<keyword evidence="3" id="KW-0677">Repeat</keyword>
<dbReference type="Gene3D" id="2.150.10.10">
    <property type="entry name" value="Serralysin-like metalloprotease, C-terminal"/>
    <property type="match status" value="1"/>
</dbReference>
<dbReference type="InterPro" id="IPR036938">
    <property type="entry name" value="PAP2/HPO_sf"/>
</dbReference>
<comment type="subcellular location">
    <subcellularLocation>
        <location evidence="1">Membrane</location>
    </subcellularLocation>
</comment>
<evidence type="ECO:0000259" key="6">
    <source>
        <dbReference type="Pfam" id="PF21167"/>
    </source>
</evidence>
<dbReference type="Pfam" id="PF22778">
    <property type="entry name" value="VCPO_2nd"/>
    <property type="match status" value="1"/>
</dbReference>
<dbReference type="Pfam" id="PF00353">
    <property type="entry name" value="HemolysinCabind"/>
    <property type="match status" value="2"/>
</dbReference>
<keyword evidence="5" id="KW-0472">Membrane</keyword>
<evidence type="ECO:0000259" key="7">
    <source>
        <dbReference type="Pfam" id="PF22778"/>
    </source>
</evidence>
<evidence type="ECO:0000313" key="8">
    <source>
        <dbReference type="EMBL" id="MDJ1185763.1"/>
    </source>
</evidence>